<dbReference type="EMBL" id="CAADFR010000139">
    <property type="protein sequence ID" value="VFK43199.1"/>
    <property type="molecule type" value="Genomic_DNA"/>
</dbReference>
<organism evidence="1">
    <name type="scientific">Candidatus Kentrum sp. SD</name>
    <dbReference type="NCBI Taxonomy" id="2126332"/>
    <lineage>
        <taxon>Bacteria</taxon>
        <taxon>Pseudomonadati</taxon>
        <taxon>Pseudomonadota</taxon>
        <taxon>Gammaproteobacteria</taxon>
        <taxon>Candidatus Kentrum</taxon>
    </lineage>
</organism>
<dbReference type="EMBL" id="CAADFU010000143">
    <property type="protein sequence ID" value="VFK48811.1"/>
    <property type="molecule type" value="Genomic_DNA"/>
</dbReference>
<gene>
    <name evidence="3" type="ORF">BECKSD772D_GA0070982_11346</name>
    <name evidence="2" type="ORF">BECKSD772E_GA0070983_11436</name>
    <name evidence="1" type="ORF">BECKSD772F_GA0070984_11396</name>
</gene>
<proteinExistence type="predicted"/>
<dbReference type="EMBL" id="CAADHB010000134">
    <property type="protein sequence ID" value="VFK80627.1"/>
    <property type="molecule type" value="Genomic_DNA"/>
</dbReference>
<evidence type="ECO:0000313" key="1">
    <source>
        <dbReference type="EMBL" id="VFK43199.1"/>
    </source>
</evidence>
<name>A0A450YNX9_9GAMM</name>
<reference evidence="1" key="1">
    <citation type="submission" date="2019-02" db="EMBL/GenBank/DDBJ databases">
        <authorList>
            <person name="Gruber-Vodicka R. H."/>
            <person name="Seah K. B. B."/>
        </authorList>
    </citation>
    <scope>NUCLEOTIDE SEQUENCE</scope>
    <source>
        <strain evidence="3">BECK_S127</strain>
        <strain evidence="2">BECK_S1320</strain>
        <strain evidence="1">BECK_S1321</strain>
    </source>
</reference>
<sequence>MNSKVLKDEIPEMLDPAEDDTDVIVEDYKDLEIETLASSRDKTLWWMKDYD</sequence>
<dbReference type="AlphaFoldDB" id="A0A450YNX9"/>
<accession>A0A450YNX9</accession>
<evidence type="ECO:0000313" key="3">
    <source>
        <dbReference type="EMBL" id="VFK80627.1"/>
    </source>
</evidence>
<evidence type="ECO:0000313" key="2">
    <source>
        <dbReference type="EMBL" id="VFK48811.1"/>
    </source>
</evidence>
<protein>
    <submittedName>
        <fullName evidence="1">Uncharacterized protein</fullName>
    </submittedName>
</protein>